<comment type="caution">
    <text evidence="2">The sequence shown here is derived from an EMBL/GenBank/DDBJ whole genome shotgun (WGS) entry which is preliminary data.</text>
</comment>
<organism evidence="2">
    <name type="scientific">Streptomyces auratus AGR0001</name>
    <dbReference type="NCBI Taxonomy" id="1160718"/>
    <lineage>
        <taxon>Bacteria</taxon>
        <taxon>Bacillati</taxon>
        <taxon>Actinomycetota</taxon>
        <taxon>Actinomycetes</taxon>
        <taxon>Kitasatosporales</taxon>
        <taxon>Streptomycetaceae</taxon>
        <taxon>Streptomyces</taxon>
    </lineage>
</organism>
<dbReference type="HOGENOM" id="CLU_2755970_0_0_11"/>
<name>J2A0V8_9ACTN</name>
<feature type="region of interest" description="Disordered" evidence="1">
    <location>
        <begin position="1"/>
        <end position="70"/>
    </location>
</feature>
<evidence type="ECO:0000313" key="2">
    <source>
        <dbReference type="EMBL" id="EJJ07766.1"/>
    </source>
</evidence>
<reference evidence="2" key="1">
    <citation type="journal article" date="2012" name="J. Bacteriol.">
        <title>Genome Sequence of Streptomyces auratus Strain AGR0001, a Phoslactomycin-Producing Actinomycete.</title>
        <authorList>
            <person name="Han X."/>
            <person name="Li M."/>
            <person name="Ding Z."/>
            <person name="Zhao J."/>
            <person name="Ji K."/>
            <person name="Wen M."/>
            <person name="Lu T."/>
        </authorList>
    </citation>
    <scope>NUCLEOTIDE SEQUENCE [LARGE SCALE GENOMIC DNA]</scope>
    <source>
        <strain evidence="2">AGR0001</strain>
    </source>
</reference>
<dbReference type="EMBL" id="AJGV01000053">
    <property type="protein sequence ID" value="EJJ07766.1"/>
    <property type="molecule type" value="Genomic_DNA"/>
</dbReference>
<gene>
    <name evidence="2" type="ORF">SU9_06950</name>
</gene>
<accession>J2A0V8</accession>
<proteinExistence type="predicted"/>
<evidence type="ECO:0000256" key="1">
    <source>
        <dbReference type="SAM" id="MobiDB-lite"/>
    </source>
</evidence>
<feature type="compositionally biased region" description="Basic and acidic residues" evidence="1">
    <location>
        <begin position="10"/>
        <end position="22"/>
    </location>
</feature>
<dbReference type="AlphaFoldDB" id="J2A0V8"/>
<sequence length="70" mass="7233">MQGGQAVGEEAGRAGEVRRETDGQGTGALLRGRPVVEPVRDGRGECRDLPLGEEHPAAAAGGAEVELRRA</sequence>
<dbReference type="STRING" id="1160718.SU9_06950"/>
<feature type="compositionally biased region" description="Basic and acidic residues" evidence="1">
    <location>
        <begin position="38"/>
        <end position="56"/>
    </location>
</feature>
<protein>
    <submittedName>
        <fullName evidence="2">Uncharacterized protein</fullName>
    </submittedName>
</protein>